<protein>
    <submittedName>
        <fullName evidence="6">Blue-light photoreceptor</fullName>
    </submittedName>
</protein>
<feature type="domain" description="PAS" evidence="5">
    <location>
        <begin position="199"/>
        <end position="221"/>
    </location>
</feature>
<evidence type="ECO:0000256" key="3">
    <source>
        <dbReference type="ARBA" id="ARBA00022991"/>
    </source>
</evidence>
<feature type="signal peptide" evidence="4">
    <location>
        <begin position="1"/>
        <end position="24"/>
    </location>
</feature>
<evidence type="ECO:0000313" key="6">
    <source>
        <dbReference type="EMBL" id="OLP80918.1"/>
    </source>
</evidence>
<proteinExistence type="predicted"/>
<evidence type="ECO:0000256" key="1">
    <source>
        <dbReference type="ARBA" id="ARBA00022630"/>
    </source>
</evidence>
<dbReference type="PANTHER" id="PTHR47429">
    <property type="entry name" value="PROTEIN TWIN LOV 1"/>
    <property type="match status" value="1"/>
</dbReference>
<comment type="caution">
    <text evidence="6">The sequence shown here is derived from an EMBL/GenBank/DDBJ whole genome shotgun (WGS) entry which is preliminary data.</text>
</comment>
<evidence type="ECO:0000313" key="7">
    <source>
        <dbReference type="Proteomes" id="UP000186817"/>
    </source>
</evidence>
<dbReference type="GO" id="GO:0005634">
    <property type="term" value="C:nucleus"/>
    <property type="evidence" value="ECO:0007669"/>
    <property type="project" value="TreeGrafter"/>
</dbReference>
<accession>A0A1Q9CDC5</accession>
<dbReference type="InterPro" id="IPR035965">
    <property type="entry name" value="PAS-like_dom_sf"/>
</dbReference>
<dbReference type="PROSITE" id="PS50112">
    <property type="entry name" value="PAS"/>
    <property type="match status" value="1"/>
</dbReference>
<dbReference type="Gene3D" id="3.30.450.20">
    <property type="entry name" value="PAS domain"/>
    <property type="match status" value="1"/>
</dbReference>
<dbReference type="Pfam" id="PF13426">
    <property type="entry name" value="PAS_9"/>
    <property type="match status" value="1"/>
</dbReference>
<sequence>MTSVILSPFVQFGLSLLGLGRSLGVSCCRDHPLLASPARGLMTIKTSTMPPVPRQQRRRKAAVVAAVLLLATITGLNLRAVAQEPSAADVDVISKDHMLSLVRGIVGRAFKPSDKAPMADALELDGFHKQVSVYSNISRKSDPDTLVDPEVFSRQCTEIDEIATKLVDQAFVEEAMKDAIKDCRFCVTIAAPQAEDCPLIAISDEFVSMTGYRREEVLGKNCRFLNRNCYLEPSTFADLRHTCTTGAPFSGTILNRKKSGTPLGSLV</sequence>
<organism evidence="6 7">
    <name type="scientific">Symbiodinium microadriaticum</name>
    <name type="common">Dinoflagellate</name>
    <name type="synonym">Zooxanthella microadriatica</name>
    <dbReference type="NCBI Taxonomy" id="2951"/>
    <lineage>
        <taxon>Eukaryota</taxon>
        <taxon>Sar</taxon>
        <taxon>Alveolata</taxon>
        <taxon>Dinophyceae</taxon>
        <taxon>Suessiales</taxon>
        <taxon>Symbiodiniaceae</taxon>
        <taxon>Symbiodinium</taxon>
    </lineage>
</organism>
<evidence type="ECO:0000259" key="5">
    <source>
        <dbReference type="PROSITE" id="PS50112"/>
    </source>
</evidence>
<dbReference type="OrthoDB" id="447251at2759"/>
<keyword evidence="4" id="KW-0732">Signal</keyword>
<name>A0A1Q9CDC5_SYMMI</name>
<evidence type="ECO:0000256" key="4">
    <source>
        <dbReference type="SAM" id="SignalP"/>
    </source>
</evidence>
<dbReference type="SUPFAM" id="SSF55785">
    <property type="entry name" value="PYP-like sensor domain (PAS domain)"/>
    <property type="match status" value="1"/>
</dbReference>
<keyword evidence="2" id="KW-0288">FMN</keyword>
<keyword evidence="6" id="KW-0675">Receptor</keyword>
<keyword evidence="3" id="KW-0157">Chromophore</keyword>
<dbReference type="EMBL" id="LSRX01001332">
    <property type="protein sequence ID" value="OLP80918.1"/>
    <property type="molecule type" value="Genomic_DNA"/>
</dbReference>
<dbReference type="Proteomes" id="UP000186817">
    <property type="component" value="Unassembled WGS sequence"/>
</dbReference>
<keyword evidence="1" id="KW-0285">Flavoprotein</keyword>
<gene>
    <name evidence="6" type="primary">pfyP</name>
    <name evidence="6" type="ORF">AK812_SmicGene38612</name>
</gene>
<evidence type="ECO:0000256" key="2">
    <source>
        <dbReference type="ARBA" id="ARBA00022643"/>
    </source>
</evidence>
<dbReference type="InterPro" id="IPR000014">
    <property type="entry name" value="PAS"/>
</dbReference>
<dbReference type="AlphaFoldDB" id="A0A1Q9CDC5"/>
<dbReference type="PANTHER" id="PTHR47429:SF2">
    <property type="entry name" value="PROTEIN TWIN LOV 1"/>
    <property type="match status" value="1"/>
</dbReference>
<keyword evidence="7" id="KW-1185">Reference proteome</keyword>
<reference evidence="6 7" key="1">
    <citation type="submission" date="2016-02" db="EMBL/GenBank/DDBJ databases">
        <title>Genome analysis of coral dinoflagellate symbionts highlights evolutionary adaptations to a symbiotic lifestyle.</title>
        <authorList>
            <person name="Aranda M."/>
            <person name="Li Y."/>
            <person name="Liew Y.J."/>
            <person name="Baumgarten S."/>
            <person name="Simakov O."/>
            <person name="Wilson M."/>
            <person name="Piel J."/>
            <person name="Ashoor H."/>
            <person name="Bougouffa S."/>
            <person name="Bajic V.B."/>
            <person name="Ryu T."/>
            <person name="Ravasi T."/>
            <person name="Bayer T."/>
            <person name="Micklem G."/>
            <person name="Kim H."/>
            <person name="Bhak J."/>
            <person name="Lajeunesse T.C."/>
            <person name="Voolstra C.R."/>
        </authorList>
    </citation>
    <scope>NUCLEOTIDE SEQUENCE [LARGE SCALE GENOMIC DNA]</scope>
    <source>
        <strain evidence="6 7">CCMP2467</strain>
    </source>
</reference>
<feature type="chain" id="PRO_5010163381" evidence="4">
    <location>
        <begin position="25"/>
        <end position="267"/>
    </location>
</feature>